<dbReference type="AlphaFoldDB" id="A0A833VHI3"/>
<dbReference type="GO" id="GO:0016787">
    <property type="term" value="F:hydrolase activity"/>
    <property type="evidence" value="ECO:0007669"/>
    <property type="project" value="UniProtKB-KW"/>
</dbReference>
<organism evidence="1 2">
    <name type="scientific">Carex littledalei</name>
    <dbReference type="NCBI Taxonomy" id="544730"/>
    <lineage>
        <taxon>Eukaryota</taxon>
        <taxon>Viridiplantae</taxon>
        <taxon>Streptophyta</taxon>
        <taxon>Embryophyta</taxon>
        <taxon>Tracheophyta</taxon>
        <taxon>Spermatophyta</taxon>
        <taxon>Magnoliopsida</taxon>
        <taxon>Liliopsida</taxon>
        <taxon>Poales</taxon>
        <taxon>Cyperaceae</taxon>
        <taxon>Cyperoideae</taxon>
        <taxon>Cariceae</taxon>
        <taxon>Carex</taxon>
        <taxon>Carex subgen. Euthyceras</taxon>
    </lineage>
</organism>
<dbReference type="EMBL" id="SWLB01000002">
    <property type="protein sequence ID" value="KAF3340632.1"/>
    <property type="molecule type" value="Genomic_DNA"/>
</dbReference>
<evidence type="ECO:0000313" key="2">
    <source>
        <dbReference type="Proteomes" id="UP000623129"/>
    </source>
</evidence>
<accession>A0A833VHI3</accession>
<dbReference type="InterPro" id="IPR029058">
    <property type="entry name" value="AB_hydrolase_fold"/>
</dbReference>
<protein>
    <submittedName>
        <fullName evidence="1">Bifunctional epoxide hydrolase 2-like protein</fullName>
    </submittedName>
</protein>
<reference evidence="1" key="1">
    <citation type="submission" date="2020-01" db="EMBL/GenBank/DDBJ databases">
        <title>Genome sequence of Kobresia littledalei, the first chromosome-level genome in the family Cyperaceae.</title>
        <authorList>
            <person name="Qu G."/>
        </authorList>
    </citation>
    <scope>NUCLEOTIDE SEQUENCE</scope>
    <source>
        <strain evidence="1">C.B.Clarke</strain>
        <tissue evidence="1">Leaf</tissue>
    </source>
</reference>
<sequence>MYHFPGAKEYIHKGGFKKDVPLLQDIVVIQGAGHFINQEKALEISEHIHQFISKI</sequence>
<evidence type="ECO:0000313" key="1">
    <source>
        <dbReference type="EMBL" id="KAF3340632.1"/>
    </source>
</evidence>
<name>A0A833VHI3_9POAL</name>
<gene>
    <name evidence="1" type="ORF">FCM35_KLT09476</name>
</gene>
<dbReference type="Proteomes" id="UP000623129">
    <property type="component" value="Unassembled WGS sequence"/>
</dbReference>
<keyword evidence="2" id="KW-1185">Reference proteome</keyword>
<comment type="caution">
    <text evidence="1">The sequence shown here is derived from an EMBL/GenBank/DDBJ whole genome shotgun (WGS) entry which is preliminary data.</text>
</comment>
<dbReference type="OrthoDB" id="7130006at2759"/>
<dbReference type="Gene3D" id="3.40.50.1820">
    <property type="entry name" value="alpha/beta hydrolase"/>
    <property type="match status" value="1"/>
</dbReference>
<keyword evidence="1" id="KW-0378">Hydrolase</keyword>
<proteinExistence type="predicted"/>